<dbReference type="SMART" id="SM00906">
    <property type="entry name" value="Fungal_trans"/>
    <property type="match status" value="1"/>
</dbReference>
<comment type="subcellular location">
    <subcellularLocation>
        <location evidence="1">Nucleus</location>
    </subcellularLocation>
</comment>
<evidence type="ECO:0000256" key="5">
    <source>
        <dbReference type="ARBA" id="ARBA00023125"/>
    </source>
</evidence>
<evidence type="ECO:0000259" key="9">
    <source>
        <dbReference type="PROSITE" id="PS50048"/>
    </source>
</evidence>
<organism evidence="10 11">
    <name type="scientific">Rhizopus stolonifer</name>
    <name type="common">Rhizopus nigricans</name>
    <dbReference type="NCBI Taxonomy" id="4846"/>
    <lineage>
        <taxon>Eukaryota</taxon>
        <taxon>Fungi</taxon>
        <taxon>Fungi incertae sedis</taxon>
        <taxon>Mucoromycota</taxon>
        <taxon>Mucoromycotina</taxon>
        <taxon>Mucoromycetes</taxon>
        <taxon>Mucorales</taxon>
        <taxon>Mucorineae</taxon>
        <taxon>Rhizopodaceae</taxon>
        <taxon>Rhizopus</taxon>
    </lineage>
</organism>
<keyword evidence="4" id="KW-0805">Transcription regulation</keyword>
<dbReference type="CDD" id="cd12148">
    <property type="entry name" value="fungal_TF_MHR"/>
    <property type="match status" value="1"/>
</dbReference>
<evidence type="ECO:0000256" key="7">
    <source>
        <dbReference type="ARBA" id="ARBA00023242"/>
    </source>
</evidence>
<dbReference type="Gene3D" id="4.10.240.10">
    <property type="entry name" value="Zn(2)-C6 fungal-type DNA-binding domain"/>
    <property type="match status" value="1"/>
</dbReference>
<name>A0A367JZX7_RHIST</name>
<keyword evidence="3" id="KW-0862">Zinc</keyword>
<dbReference type="EMBL" id="PJQM01002420">
    <property type="protein sequence ID" value="RCH95514.1"/>
    <property type="molecule type" value="Genomic_DNA"/>
</dbReference>
<evidence type="ECO:0000256" key="4">
    <source>
        <dbReference type="ARBA" id="ARBA00023015"/>
    </source>
</evidence>
<feature type="region of interest" description="Disordered" evidence="8">
    <location>
        <begin position="631"/>
        <end position="656"/>
    </location>
</feature>
<dbReference type="PANTHER" id="PTHR31313">
    <property type="entry name" value="TY1 ENHANCER ACTIVATOR"/>
    <property type="match status" value="1"/>
</dbReference>
<comment type="caution">
    <text evidence="10">The sequence shown here is derived from an EMBL/GenBank/DDBJ whole genome shotgun (WGS) entry which is preliminary data.</text>
</comment>
<dbReference type="GO" id="GO:0006351">
    <property type="term" value="P:DNA-templated transcription"/>
    <property type="evidence" value="ECO:0007669"/>
    <property type="project" value="InterPro"/>
</dbReference>
<dbReference type="PANTHER" id="PTHR31313:SF78">
    <property type="entry name" value="TRANSCRIPTION FACTOR DOMAIN-CONTAINING PROTEIN"/>
    <property type="match status" value="1"/>
</dbReference>
<proteinExistence type="predicted"/>
<feature type="compositionally biased region" description="Polar residues" evidence="8">
    <location>
        <begin position="636"/>
        <end position="645"/>
    </location>
</feature>
<evidence type="ECO:0000256" key="8">
    <source>
        <dbReference type="SAM" id="MobiDB-lite"/>
    </source>
</evidence>
<dbReference type="AlphaFoldDB" id="A0A367JZX7"/>
<dbReference type="PROSITE" id="PS50048">
    <property type="entry name" value="ZN2_CY6_FUNGAL_2"/>
    <property type="match status" value="1"/>
</dbReference>
<feature type="compositionally biased region" description="Polar residues" evidence="8">
    <location>
        <begin position="696"/>
        <end position="705"/>
    </location>
</feature>
<gene>
    <name evidence="10" type="ORF">CU098_008862</name>
</gene>
<keyword evidence="6" id="KW-0804">Transcription</keyword>
<keyword evidence="2" id="KW-0479">Metal-binding</keyword>
<dbReference type="InterPro" id="IPR007219">
    <property type="entry name" value="XnlR_reg_dom"/>
</dbReference>
<keyword evidence="7" id="KW-0539">Nucleus</keyword>
<evidence type="ECO:0000256" key="2">
    <source>
        <dbReference type="ARBA" id="ARBA00022723"/>
    </source>
</evidence>
<dbReference type="OrthoDB" id="39175at2759"/>
<dbReference type="InterPro" id="IPR036864">
    <property type="entry name" value="Zn2-C6_fun-type_DNA-bd_sf"/>
</dbReference>
<dbReference type="CDD" id="cd00067">
    <property type="entry name" value="GAL4"/>
    <property type="match status" value="1"/>
</dbReference>
<dbReference type="InterPro" id="IPR051615">
    <property type="entry name" value="Transcr_Regulatory_Elem"/>
</dbReference>
<reference evidence="10 11" key="1">
    <citation type="journal article" date="2018" name="G3 (Bethesda)">
        <title>Phylogenetic and Phylogenomic Definition of Rhizopus Species.</title>
        <authorList>
            <person name="Gryganskyi A.P."/>
            <person name="Golan J."/>
            <person name="Dolatabadi S."/>
            <person name="Mondo S."/>
            <person name="Robb S."/>
            <person name="Idnurm A."/>
            <person name="Muszewska A."/>
            <person name="Steczkiewicz K."/>
            <person name="Masonjones S."/>
            <person name="Liao H.L."/>
            <person name="Gajdeczka M.T."/>
            <person name="Anike F."/>
            <person name="Vuek A."/>
            <person name="Anishchenko I.M."/>
            <person name="Voigt K."/>
            <person name="de Hoog G.S."/>
            <person name="Smith M.E."/>
            <person name="Heitman J."/>
            <person name="Vilgalys R."/>
            <person name="Stajich J.E."/>
        </authorList>
    </citation>
    <scope>NUCLEOTIDE SEQUENCE [LARGE SCALE GENOMIC DNA]</scope>
    <source>
        <strain evidence="10 11">LSU 92-RS-03</strain>
    </source>
</reference>
<dbReference type="GO" id="GO:0003677">
    <property type="term" value="F:DNA binding"/>
    <property type="evidence" value="ECO:0007669"/>
    <property type="project" value="UniProtKB-KW"/>
</dbReference>
<dbReference type="GO" id="GO:0008270">
    <property type="term" value="F:zinc ion binding"/>
    <property type="evidence" value="ECO:0007669"/>
    <property type="project" value="InterPro"/>
</dbReference>
<feature type="domain" description="Zn(2)-C6 fungal-type" evidence="9">
    <location>
        <begin position="15"/>
        <end position="45"/>
    </location>
</feature>
<accession>A0A367JZX7</accession>
<keyword evidence="5" id="KW-0238">DNA-binding</keyword>
<evidence type="ECO:0000313" key="10">
    <source>
        <dbReference type="EMBL" id="RCH95514.1"/>
    </source>
</evidence>
<dbReference type="Proteomes" id="UP000253551">
    <property type="component" value="Unassembled WGS sequence"/>
</dbReference>
<evidence type="ECO:0000256" key="1">
    <source>
        <dbReference type="ARBA" id="ARBA00004123"/>
    </source>
</evidence>
<dbReference type="STRING" id="4846.A0A367JZX7"/>
<dbReference type="PROSITE" id="PS00463">
    <property type="entry name" value="ZN2_CY6_FUNGAL_1"/>
    <property type="match status" value="1"/>
</dbReference>
<dbReference type="GO" id="GO:0000981">
    <property type="term" value="F:DNA-binding transcription factor activity, RNA polymerase II-specific"/>
    <property type="evidence" value="ECO:0007669"/>
    <property type="project" value="InterPro"/>
</dbReference>
<dbReference type="Pfam" id="PF04082">
    <property type="entry name" value="Fungal_trans"/>
    <property type="match status" value="1"/>
</dbReference>
<evidence type="ECO:0000313" key="11">
    <source>
        <dbReference type="Proteomes" id="UP000253551"/>
    </source>
</evidence>
<feature type="region of interest" description="Disordered" evidence="8">
    <location>
        <begin position="696"/>
        <end position="717"/>
    </location>
</feature>
<dbReference type="SMART" id="SM00066">
    <property type="entry name" value="GAL4"/>
    <property type="match status" value="1"/>
</dbReference>
<dbReference type="GO" id="GO:0005634">
    <property type="term" value="C:nucleus"/>
    <property type="evidence" value="ECO:0007669"/>
    <property type="project" value="UniProtKB-SubCell"/>
</dbReference>
<evidence type="ECO:0000256" key="6">
    <source>
        <dbReference type="ARBA" id="ARBA00023163"/>
    </source>
</evidence>
<feature type="region of interest" description="Disordered" evidence="8">
    <location>
        <begin position="126"/>
        <end position="153"/>
    </location>
</feature>
<sequence>MSEHVEQKRQRVSKACEQCRKKKVKCDGASPLCTNCISLGIQCSYKETTKKRGPPKGYIEAIEGRLHRLEALLGSIVQEDDPRSQAVLDELNAPLETAYGELVRPRPMRRETLSEQEDDRIFKQEMGGDQPLSYPKENQETSDLSNSDNIDESGQLRYYGKTSGFYMLRTNKNLQDKLLHFNSKKHRLSPPLLVVDPLEMPPDDLGDHLLDLYFKNFYPLLPIVHKKLFMQSLSKNQVPPLLLNAIYAVASRVSSDPRVRADPSKPETAGDVFFERARLLIDLEWDNFKLYTVQSLLLMSSHQNGALKTTRGWLYSGMAIRMSQNLGLHRNCDSWDITNDEKEERKRLFYSCFIIDRLSCAMHGRSPMIDDRDYDTPYPTKSDEDDADRVPRVMENFHYLIKICEILGEVIRDLYMVKGRSHLSLMTTPDSMVSSLDKKLNKWMAKLPHGLQYRPPNSRLNEQAPAPTLELCQLHMLFYTTLILTHRPFIPGPAKTVSSSVFPSASICTFAANKILDITESLLAESRLTNVNNYSLFYMFTAGIIFIYNASSADSMFALEAKISINKIMRAMDEVEKTWITSARHCNILGVLAGLRDIDLECVDDSYTRQQSNHKPDFSIAVPNSPEMEKYYIDSGESTGSNRSPHGNPAQEEMPKSSLYVSAEQPDNSFDPNATAFWEVPMSFDVEEWNSYFNNQKGVQTTSDGSIMLRPDPTFNL</sequence>
<dbReference type="SUPFAM" id="SSF57701">
    <property type="entry name" value="Zn2/Cys6 DNA-binding domain"/>
    <property type="match status" value="1"/>
</dbReference>
<dbReference type="InterPro" id="IPR001138">
    <property type="entry name" value="Zn2Cys6_DnaBD"/>
</dbReference>
<dbReference type="Pfam" id="PF00172">
    <property type="entry name" value="Zn_clus"/>
    <property type="match status" value="1"/>
</dbReference>
<keyword evidence="11" id="KW-1185">Reference proteome</keyword>
<protein>
    <recommendedName>
        <fullName evidence="9">Zn(2)-C6 fungal-type domain-containing protein</fullName>
    </recommendedName>
</protein>
<evidence type="ECO:0000256" key="3">
    <source>
        <dbReference type="ARBA" id="ARBA00022833"/>
    </source>
</evidence>